<gene>
    <name evidence="1" type="ORF">DIT97_03020</name>
</gene>
<name>A0A3D3QZT9_9PLAN</name>
<reference evidence="1 2" key="1">
    <citation type="journal article" date="2018" name="Nat. Biotechnol.">
        <title>A standardized bacterial taxonomy based on genome phylogeny substantially revises the tree of life.</title>
        <authorList>
            <person name="Parks D.H."/>
            <person name="Chuvochina M."/>
            <person name="Waite D.W."/>
            <person name="Rinke C."/>
            <person name="Skarshewski A."/>
            <person name="Chaumeil P.A."/>
            <person name="Hugenholtz P."/>
        </authorList>
    </citation>
    <scope>NUCLEOTIDE SEQUENCE [LARGE SCALE GENOMIC DNA]</scope>
    <source>
        <strain evidence="1">UBA9375</strain>
    </source>
</reference>
<comment type="caution">
    <text evidence="1">The sequence shown here is derived from an EMBL/GenBank/DDBJ whole genome shotgun (WGS) entry which is preliminary data.</text>
</comment>
<dbReference type="EMBL" id="DQAY01000022">
    <property type="protein sequence ID" value="HCO22075.1"/>
    <property type="molecule type" value="Genomic_DNA"/>
</dbReference>
<proteinExistence type="predicted"/>
<evidence type="ECO:0000313" key="1">
    <source>
        <dbReference type="EMBL" id="HCO22075.1"/>
    </source>
</evidence>
<evidence type="ECO:0000313" key="2">
    <source>
        <dbReference type="Proteomes" id="UP000263642"/>
    </source>
</evidence>
<dbReference type="AlphaFoldDB" id="A0A3D3QZT9"/>
<protein>
    <submittedName>
        <fullName evidence="1">Uncharacterized protein</fullName>
    </submittedName>
</protein>
<accession>A0A3D3QZT9</accession>
<organism evidence="1 2">
    <name type="scientific">Gimesia maris</name>
    <dbReference type="NCBI Taxonomy" id="122"/>
    <lineage>
        <taxon>Bacteria</taxon>
        <taxon>Pseudomonadati</taxon>
        <taxon>Planctomycetota</taxon>
        <taxon>Planctomycetia</taxon>
        <taxon>Planctomycetales</taxon>
        <taxon>Planctomycetaceae</taxon>
        <taxon>Gimesia</taxon>
    </lineage>
</organism>
<dbReference type="Proteomes" id="UP000263642">
    <property type="component" value="Unassembled WGS sequence"/>
</dbReference>
<sequence>MLIDLYNFPLTKRHNLSMGQLSQQDCFEFVQDVRTTCHQLNNFLTILQCQHDYLSGLSSGEIESELAGVLRDLVPPIESATSDVLELSKKCRDFLEEQKH</sequence>